<dbReference type="GO" id="GO:0016746">
    <property type="term" value="F:acyltransferase activity"/>
    <property type="evidence" value="ECO:0007669"/>
    <property type="project" value="UniProtKB-KW"/>
</dbReference>
<evidence type="ECO:0000313" key="4">
    <source>
        <dbReference type="EMBL" id="SUZ67517.1"/>
    </source>
</evidence>
<dbReference type="SUPFAM" id="SSF53901">
    <property type="entry name" value="Thiolase-like"/>
    <property type="match status" value="2"/>
</dbReference>
<dbReference type="InterPro" id="IPR016039">
    <property type="entry name" value="Thiolase-like"/>
</dbReference>
<keyword evidence="2" id="KW-0012">Acyltransferase</keyword>
<dbReference type="Pfam" id="PF08541">
    <property type="entry name" value="ACP_syn_III_C"/>
    <property type="match status" value="1"/>
</dbReference>
<dbReference type="PANTHER" id="PTHR34069:SF2">
    <property type="entry name" value="BETA-KETOACYL-[ACYL-CARRIER-PROTEIN] SYNTHASE III"/>
    <property type="match status" value="1"/>
</dbReference>
<dbReference type="SUPFAM" id="SSF50249">
    <property type="entry name" value="Nucleic acid-binding proteins"/>
    <property type="match status" value="1"/>
</dbReference>
<reference evidence="4" key="1">
    <citation type="submission" date="2018-05" db="EMBL/GenBank/DDBJ databases">
        <authorList>
            <person name="Lanie J.A."/>
            <person name="Ng W.-L."/>
            <person name="Kazmierczak K.M."/>
            <person name="Andrzejewski T.M."/>
            <person name="Davidsen T.M."/>
            <person name="Wayne K.J."/>
            <person name="Tettelin H."/>
            <person name="Glass J.I."/>
            <person name="Rusch D."/>
            <person name="Podicherti R."/>
            <person name="Tsui H.-C.T."/>
            <person name="Winkler M.E."/>
        </authorList>
    </citation>
    <scope>NUCLEOTIDE SEQUENCE</scope>
</reference>
<dbReference type="GO" id="GO:0044550">
    <property type="term" value="P:secondary metabolite biosynthetic process"/>
    <property type="evidence" value="ECO:0007669"/>
    <property type="project" value="TreeGrafter"/>
</dbReference>
<evidence type="ECO:0000256" key="2">
    <source>
        <dbReference type="ARBA" id="ARBA00023315"/>
    </source>
</evidence>
<dbReference type="PANTHER" id="PTHR34069">
    <property type="entry name" value="3-OXOACYL-[ACYL-CARRIER-PROTEIN] SYNTHASE 3"/>
    <property type="match status" value="1"/>
</dbReference>
<dbReference type="InterPro" id="IPR012340">
    <property type="entry name" value="NA-bd_OB-fold"/>
</dbReference>
<gene>
    <name evidence="4" type="ORF">METZ01_LOCUS20371</name>
</gene>
<proteinExistence type="predicted"/>
<organism evidence="4">
    <name type="scientific">marine metagenome</name>
    <dbReference type="NCBI Taxonomy" id="408172"/>
    <lineage>
        <taxon>unclassified sequences</taxon>
        <taxon>metagenomes</taxon>
        <taxon>ecological metagenomes</taxon>
    </lineage>
</organism>
<name>A0A381PN12_9ZZZZ</name>
<dbReference type="Gene3D" id="3.40.47.10">
    <property type="match status" value="2"/>
</dbReference>
<evidence type="ECO:0000256" key="1">
    <source>
        <dbReference type="ARBA" id="ARBA00022679"/>
    </source>
</evidence>
<accession>A0A381PN12</accession>
<dbReference type="InterPro" id="IPR013747">
    <property type="entry name" value="ACP_syn_III_C"/>
</dbReference>
<keyword evidence="1" id="KW-0808">Transferase</keyword>
<feature type="domain" description="Beta-ketoacyl-[acyl-carrier-protein] synthase III C-terminal" evidence="3">
    <location>
        <begin position="213"/>
        <end position="293"/>
    </location>
</feature>
<dbReference type="AlphaFoldDB" id="A0A381PN12"/>
<sequence>MNGITAFGAYIPRGRLSKKAIAEANVWFDANLKSLSEGERSICNWDEDTITMAVEAVSACIKSMKDKTVDTLYLASTTFPFRDRQSSVLVCEALSLEKQLRTMDIGGSQRAATSALVSLLESKHAVNGILVASEHRRTKAGSRAEMLWGDAAAAVAIGSENVIAEVLGVETLAVDFVDHYRGEEATFDYGWEERWIRDEGFMKIVPRVVGALLDRCSVPAEDIRHFVMPTDQARTPKGLARKIGIDSNAVVDNQINSVGVAGVAQSVLLLAKALETAHSGDLILIVGFGQGCDAVLLRATDALKSYKPANGVASAIEARREETNYNKFLSFNNLLERDIGKRGEADKQTYLSGYNRRKDLLTGFIGGKCRECGTVQIPREKYCVNPECNALESQDEYSFADKTGEVMTWTADRLTFDWSPPAYFGMVQFEGGGKLMMDFTEVEEGKIDSGSKVSVHFRIRQFDSQRGYRKYFWKAVVEE</sequence>
<evidence type="ECO:0000259" key="3">
    <source>
        <dbReference type="Pfam" id="PF08541"/>
    </source>
</evidence>
<protein>
    <recommendedName>
        <fullName evidence="3">Beta-ketoacyl-[acyl-carrier-protein] synthase III C-terminal domain-containing protein</fullName>
    </recommendedName>
</protein>
<dbReference type="EMBL" id="UINC01001014">
    <property type="protein sequence ID" value="SUZ67517.1"/>
    <property type="molecule type" value="Genomic_DNA"/>
</dbReference>
<dbReference type="CDD" id="cd00827">
    <property type="entry name" value="init_cond_enzymes"/>
    <property type="match status" value="1"/>
</dbReference>